<dbReference type="GO" id="GO:0005506">
    <property type="term" value="F:iron ion binding"/>
    <property type="evidence" value="ECO:0007669"/>
    <property type="project" value="InterPro"/>
</dbReference>
<dbReference type="EMBL" id="QGNW01000071">
    <property type="protein sequence ID" value="RVX02311.1"/>
    <property type="molecule type" value="Genomic_DNA"/>
</dbReference>
<keyword evidence="2" id="KW-0472">Membrane</keyword>
<feature type="domain" description="Very-long-chain aldehyde decarbonylase CER1-like C-terminal" evidence="3">
    <location>
        <begin position="245"/>
        <end position="321"/>
    </location>
</feature>
<dbReference type="AlphaFoldDB" id="A0A438J021"/>
<dbReference type="Proteomes" id="UP000288805">
    <property type="component" value="Unassembled WGS sequence"/>
</dbReference>
<proteinExistence type="predicted"/>
<accession>A0A438J021</accession>
<feature type="transmembrane region" description="Helical" evidence="2">
    <location>
        <begin position="126"/>
        <end position="145"/>
    </location>
</feature>
<keyword evidence="2" id="KW-0812">Transmembrane</keyword>
<organism evidence="4 5">
    <name type="scientific">Vitis vinifera</name>
    <name type="common">Grape</name>
    <dbReference type="NCBI Taxonomy" id="29760"/>
    <lineage>
        <taxon>Eukaryota</taxon>
        <taxon>Viridiplantae</taxon>
        <taxon>Streptophyta</taxon>
        <taxon>Embryophyta</taxon>
        <taxon>Tracheophyta</taxon>
        <taxon>Spermatophyta</taxon>
        <taxon>Magnoliopsida</taxon>
        <taxon>eudicotyledons</taxon>
        <taxon>Gunneridae</taxon>
        <taxon>Pentapetalae</taxon>
        <taxon>rosids</taxon>
        <taxon>Vitales</taxon>
        <taxon>Vitaceae</taxon>
        <taxon>Viteae</taxon>
        <taxon>Vitis</taxon>
    </lineage>
</organism>
<gene>
    <name evidence="4" type="primary">CER1_9</name>
    <name evidence="4" type="ORF">CK203_028457</name>
</gene>
<dbReference type="GO" id="GO:0016491">
    <property type="term" value="F:oxidoreductase activity"/>
    <property type="evidence" value="ECO:0007669"/>
    <property type="project" value="InterPro"/>
</dbReference>
<keyword evidence="2" id="KW-1133">Transmembrane helix</keyword>
<name>A0A438J021_VITVI</name>
<feature type="transmembrane region" description="Helical" evidence="2">
    <location>
        <begin position="99"/>
        <end position="119"/>
    </location>
</feature>
<comment type="caution">
    <text evidence="4">The sequence shown here is derived from an EMBL/GenBank/DDBJ whole genome shotgun (WGS) entry which is preliminary data.</text>
</comment>
<evidence type="ECO:0000313" key="5">
    <source>
        <dbReference type="Proteomes" id="UP000288805"/>
    </source>
</evidence>
<evidence type="ECO:0000313" key="4">
    <source>
        <dbReference type="EMBL" id="RVX02311.1"/>
    </source>
</evidence>
<sequence>MASKPGILTDWPWKSLGSFKYVILAPWVVHSIYSLIIKDGKERDPVYVLFFPFLLWRTLHNQIWISLSRYRTAKGNNRIVDKSIEFEQVDRESNWDDQILLNGILFYVGYMILPGAAHMPIWRTDGVLLTILLHMGPVEFLYYWLHRALHHHYLYSRYHSHHHSSIVTEPITSVIHPFAEHLAYFILFSIPLLAGIFMRKSSIAAVFGYISYIDFMNNMGHCNFELIPKMLFSIFPPLKYLMYTPSLRKDCLYHTTPAMMPPKSFQNIDSCENWLPRRAMSASRVAGVIHALEGWNVHECGNTMFNIEKIWEASLHHGFRPLTIPT</sequence>
<dbReference type="GO" id="GO:0016020">
    <property type="term" value="C:membrane"/>
    <property type="evidence" value="ECO:0007669"/>
    <property type="project" value="UniProtKB-SubCell"/>
</dbReference>
<reference evidence="4 5" key="1">
    <citation type="journal article" date="2018" name="PLoS Genet.">
        <title>Population sequencing reveals clonal diversity and ancestral inbreeding in the grapevine cultivar Chardonnay.</title>
        <authorList>
            <person name="Roach M.J."/>
            <person name="Johnson D.L."/>
            <person name="Bohlmann J."/>
            <person name="van Vuuren H.J."/>
            <person name="Jones S.J."/>
            <person name="Pretorius I.S."/>
            <person name="Schmidt S.A."/>
            <person name="Borneman A.R."/>
        </authorList>
    </citation>
    <scope>NUCLEOTIDE SEQUENCE [LARGE SCALE GENOMIC DNA]</scope>
    <source>
        <strain evidence="5">cv. Chardonnay</strain>
        <tissue evidence="4">Leaf</tissue>
    </source>
</reference>
<dbReference type="GO" id="GO:0008610">
    <property type="term" value="P:lipid biosynthetic process"/>
    <property type="evidence" value="ECO:0007669"/>
    <property type="project" value="InterPro"/>
</dbReference>
<evidence type="ECO:0000259" key="3">
    <source>
        <dbReference type="Pfam" id="PF12076"/>
    </source>
</evidence>
<feature type="transmembrane region" description="Helical" evidence="2">
    <location>
        <begin position="18"/>
        <end position="36"/>
    </location>
</feature>
<dbReference type="InterPro" id="IPR021940">
    <property type="entry name" value="CER1-like_C"/>
</dbReference>
<dbReference type="Pfam" id="PF12076">
    <property type="entry name" value="CER1-like_C"/>
    <property type="match status" value="1"/>
</dbReference>
<protein>
    <submittedName>
        <fullName evidence="4">Protein ECERIFERUM 1</fullName>
    </submittedName>
</protein>
<dbReference type="InterPro" id="IPR050307">
    <property type="entry name" value="Sterol_Desaturase_Related"/>
</dbReference>
<feature type="transmembrane region" description="Helical" evidence="2">
    <location>
        <begin position="181"/>
        <end position="198"/>
    </location>
</feature>
<evidence type="ECO:0000256" key="1">
    <source>
        <dbReference type="ARBA" id="ARBA00004141"/>
    </source>
</evidence>
<dbReference type="PANTHER" id="PTHR11863">
    <property type="entry name" value="STEROL DESATURASE"/>
    <property type="match status" value="1"/>
</dbReference>
<evidence type="ECO:0000256" key="2">
    <source>
        <dbReference type="SAM" id="Phobius"/>
    </source>
</evidence>
<comment type="subcellular location">
    <subcellularLocation>
        <location evidence="1">Membrane</location>
        <topology evidence="1">Multi-pass membrane protein</topology>
    </subcellularLocation>
</comment>